<keyword evidence="1" id="KW-1133">Transmembrane helix</keyword>
<keyword evidence="1" id="KW-0472">Membrane</keyword>
<reference evidence="2 3" key="1">
    <citation type="submission" date="2020-08" db="EMBL/GenBank/DDBJ databases">
        <title>Genomic Encyclopedia of Type Strains, Phase IV (KMG-IV): sequencing the most valuable type-strain genomes for metagenomic binning, comparative biology and taxonomic classification.</title>
        <authorList>
            <person name="Goeker M."/>
        </authorList>
    </citation>
    <scope>NUCLEOTIDE SEQUENCE [LARGE SCALE GENOMIC DNA]</scope>
    <source>
        <strain evidence="2 3">DSM 103377</strain>
    </source>
</reference>
<dbReference type="RefSeq" id="WP_184011575.1">
    <property type="nucleotide sequence ID" value="NZ_JACIJS010000006.1"/>
</dbReference>
<organism evidence="2 3">
    <name type="scientific">Rubricella aquisinus</name>
    <dbReference type="NCBI Taxonomy" id="2028108"/>
    <lineage>
        <taxon>Bacteria</taxon>
        <taxon>Pseudomonadati</taxon>
        <taxon>Pseudomonadota</taxon>
        <taxon>Alphaproteobacteria</taxon>
        <taxon>Rhodobacterales</taxon>
        <taxon>Paracoccaceae</taxon>
        <taxon>Rubricella</taxon>
    </lineage>
</organism>
<proteinExistence type="predicted"/>
<dbReference type="AlphaFoldDB" id="A0A840WMB6"/>
<sequence>MSDTTDTPWSDRDAHWQRIVAAPLDGPGDTPLAERVDLPSDALFHEYRRFLRLAEMFPDQVTPPPVLQQVWQAHTGTAGWRAMKVPEYDAHAGRGDMSSFAARYLMTRRAYAKYFGEDPPEPIWPPVTMETQARGPSRSMFAGGLVVLLIAILLPGEKVLLKSGLFVTAFVLLLGQSIMQLRNWWGGRDV</sequence>
<gene>
    <name evidence="2" type="ORF">FHS89_002225</name>
</gene>
<evidence type="ECO:0000313" key="2">
    <source>
        <dbReference type="EMBL" id="MBB5516199.1"/>
    </source>
</evidence>
<keyword evidence="3" id="KW-1185">Reference proteome</keyword>
<evidence type="ECO:0000313" key="3">
    <source>
        <dbReference type="Proteomes" id="UP000553766"/>
    </source>
</evidence>
<evidence type="ECO:0000256" key="1">
    <source>
        <dbReference type="SAM" id="Phobius"/>
    </source>
</evidence>
<dbReference type="Proteomes" id="UP000553766">
    <property type="component" value="Unassembled WGS sequence"/>
</dbReference>
<name>A0A840WMB6_9RHOB</name>
<feature type="transmembrane region" description="Helical" evidence="1">
    <location>
        <begin position="139"/>
        <end position="154"/>
    </location>
</feature>
<feature type="transmembrane region" description="Helical" evidence="1">
    <location>
        <begin position="160"/>
        <end position="179"/>
    </location>
</feature>
<protein>
    <submittedName>
        <fullName evidence="2">Uncharacterized protein</fullName>
    </submittedName>
</protein>
<accession>A0A840WMB6</accession>
<dbReference type="EMBL" id="JACIJS010000006">
    <property type="protein sequence ID" value="MBB5516199.1"/>
    <property type="molecule type" value="Genomic_DNA"/>
</dbReference>
<keyword evidence="1" id="KW-0812">Transmembrane</keyword>
<comment type="caution">
    <text evidence="2">The sequence shown here is derived from an EMBL/GenBank/DDBJ whole genome shotgun (WGS) entry which is preliminary data.</text>
</comment>